<dbReference type="PANTHER" id="PTHR43630">
    <property type="entry name" value="POLY-BETA-1,6-N-ACETYL-D-GLUCOSAMINE SYNTHASE"/>
    <property type="match status" value="1"/>
</dbReference>
<accession>A0A1G8I971</accession>
<proteinExistence type="predicted"/>
<dbReference type="Pfam" id="PF13704">
    <property type="entry name" value="Glyco_tranf_2_4"/>
    <property type="match status" value="1"/>
</dbReference>
<dbReference type="PANTHER" id="PTHR43630:SF2">
    <property type="entry name" value="GLYCOSYLTRANSFERASE"/>
    <property type="match status" value="1"/>
</dbReference>
<evidence type="ECO:0000313" key="2">
    <source>
        <dbReference type="Proteomes" id="UP000198656"/>
    </source>
</evidence>
<dbReference type="AlphaFoldDB" id="A0A1G8I971"/>
<organism evidence="1 2">
    <name type="scientific">Desulfosporosinus hippei DSM 8344</name>
    <dbReference type="NCBI Taxonomy" id="1121419"/>
    <lineage>
        <taxon>Bacteria</taxon>
        <taxon>Bacillati</taxon>
        <taxon>Bacillota</taxon>
        <taxon>Clostridia</taxon>
        <taxon>Eubacteriales</taxon>
        <taxon>Desulfitobacteriaceae</taxon>
        <taxon>Desulfosporosinus</taxon>
    </lineage>
</organism>
<dbReference type="Gene3D" id="3.90.550.10">
    <property type="entry name" value="Spore Coat Polysaccharide Biosynthesis Protein SpsA, Chain A"/>
    <property type="match status" value="1"/>
</dbReference>
<keyword evidence="1" id="KW-0808">Transferase</keyword>
<dbReference type="STRING" id="1121419.SAMN05443529_1286"/>
<dbReference type="SUPFAM" id="SSF53448">
    <property type="entry name" value="Nucleotide-diphospho-sugar transferases"/>
    <property type="match status" value="1"/>
</dbReference>
<dbReference type="Proteomes" id="UP000198656">
    <property type="component" value="Unassembled WGS sequence"/>
</dbReference>
<protein>
    <submittedName>
        <fullName evidence="1">Glycosyl transferase family 2</fullName>
    </submittedName>
</protein>
<dbReference type="EMBL" id="FNCP01000028">
    <property type="protein sequence ID" value="SDI15529.1"/>
    <property type="molecule type" value="Genomic_DNA"/>
</dbReference>
<dbReference type="InterPro" id="IPR029044">
    <property type="entry name" value="Nucleotide-diphossugar_trans"/>
</dbReference>
<name>A0A1G8I971_9FIRM</name>
<dbReference type="OrthoDB" id="183314at2"/>
<keyword evidence="2" id="KW-1185">Reference proteome</keyword>
<dbReference type="GO" id="GO:0016740">
    <property type="term" value="F:transferase activity"/>
    <property type="evidence" value="ECO:0007669"/>
    <property type="project" value="UniProtKB-KW"/>
</dbReference>
<evidence type="ECO:0000313" key="1">
    <source>
        <dbReference type="EMBL" id="SDI15529.1"/>
    </source>
</evidence>
<sequence length="237" mass="28247">MPKLTAMIIVRNEADRYLGRCLESLLTFVDNIIITDDASEDDTPELCLSYPRVKLYRQPRSMFLTDEAKLRRELWHYTLENKPEWILAIDADEFLEESSLKEIPYLLRQRNFKAIGFRLFDCWGSEDFFRVDGLWNPWLRGFSTYLVKYQPELESAWPSLKFHCGRLPLAYRQLIHYESAIRIKHLGWANPANITAKYERAIRQDPANKYMGHEHYESILWPSEKIETSKWREHLSI</sequence>
<gene>
    <name evidence="1" type="ORF">SAMN05443529_1286</name>
</gene>
<dbReference type="RefSeq" id="WP_092335211.1">
    <property type="nucleotide sequence ID" value="NZ_FNCP01000028.1"/>
</dbReference>
<reference evidence="2" key="1">
    <citation type="submission" date="2016-10" db="EMBL/GenBank/DDBJ databases">
        <authorList>
            <person name="Varghese N."/>
            <person name="Submissions S."/>
        </authorList>
    </citation>
    <scope>NUCLEOTIDE SEQUENCE [LARGE SCALE GENOMIC DNA]</scope>
    <source>
        <strain evidence="2">DSM 8344</strain>
    </source>
</reference>